<proteinExistence type="predicted"/>
<protein>
    <submittedName>
        <fullName evidence="3">Uncharacterized protein</fullName>
    </submittedName>
</protein>
<dbReference type="Pfam" id="PF13469">
    <property type="entry name" value="Sulfotransfer_3"/>
    <property type="match status" value="1"/>
</dbReference>
<name>A0A381YVB1_9ZZZZ</name>
<dbReference type="InterPro" id="IPR052346">
    <property type="entry name" value="O-mannosyl-transferase_TMTC"/>
</dbReference>
<feature type="non-terminal residue" evidence="3">
    <location>
        <position position="1"/>
    </location>
</feature>
<reference evidence="3" key="1">
    <citation type="submission" date="2018-05" db="EMBL/GenBank/DDBJ databases">
        <authorList>
            <person name="Lanie J.A."/>
            <person name="Ng W.-L."/>
            <person name="Kazmierczak K.M."/>
            <person name="Andrzejewski T.M."/>
            <person name="Davidsen T.M."/>
            <person name="Wayne K.J."/>
            <person name="Tettelin H."/>
            <person name="Glass J.I."/>
            <person name="Rusch D."/>
            <person name="Podicherti R."/>
            <person name="Tsui H.-C.T."/>
            <person name="Winkler M.E."/>
        </authorList>
    </citation>
    <scope>NUCLEOTIDE SEQUENCE</scope>
</reference>
<sequence length="689" mass="77875">VPLIDPEQMAIDERPLSPKATLNQAIDLINSGQIGAAMRICRDTLKTEPDDVNMTALLGAMLLKSRETELAEKYLRRAIDLAPNFAKPHEDLGFLLFETGRPIEAVEVLENATRLDPQSEPAFYTLGRALAAIGKGTESDAAFEASFELNPHRKQLALAAEHHKAGRTEEAERAYRDLLRIDPSNIDALRLLAGIVANRHDIDEAEPLLRKAIASAPDFYLALLDLGGILHEQHRYAEAIECFDRAVELEPNSTRSHFMLASTRAPAGQTYQALDSYRRVLELNPQHAGAWLGFAHTLKTVGRQAEAIEAYRESIKARPNNGESYWSLANLKTYKLSNEDIRSMESSLEDNESLTDQSAVNFLFALAKVHEDGGRYDQAWDYYQKGNSKQRSLEHYDPVQTEVSNDEIIQVFDQSLLQKNTGLGDPSVAPIFIVGLPRSGSTLIEQILASHSMVEGTSELPYIGRVATSLNRNRADGVNYPFAARELRDHNLRALGQDYLSHAGTHRQTDKPRFIDKNPNNFPSIGLIHLVLPNAKIIDARRYPLDSTLSCYRQLFAKGQTFVYDLIEIGEYFLQYQRMMDHWHRVLPGRILTVQYEDVVTDLEGQVRRLLSYCELPWEDACVRFHETERPIRTASSEQVRQPIYSKSVHFWRNYESHLAELIDVLEPVLSSYKQYESINQDDSTSSVV</sequence>
<dbReference type="SUPFAM" id="SSF52540">
    <property type="entry name" value="P-loop containing nucleoside triphosphate hydrolases"/>
    <property type="match status" value="1"/>
</dbReference>
<evidence type="ECO:0000256" key="2">
    <source>
        <dbReference type="ARBA" id="ARBA00022803"/>
    </source>
</evidence>
<dbReference type="Gene3D" id="1.25.40.10">
    <property type="entry name" value="Tetratricopeptide repeat domain"/>
    <property type="match status" value="3"/>
</dbReference>
<dbReference type="Gene3D" id="3.40.50.300">
    <property type="entry name" value="P-loop containing nucleotide triphosphate hydrolases"/>
    <property type="match status" value="1"/>
</dbReference>
<dbReference type="InterPro" id="IPR011990">
    <property type="entry name" value="TPR-like_helical_dom_sf"/>
</dbReference>
<keyword evidence="1" id="KW-0677">Repeat</keyword>
<dbReference type="PROSITE" id="PS50005">
    <property type="entry name" value="TPR"/>
    <property type="match status" value="6"/>
</dbReference>
<keyword evidence="2" id="KW-0802">TPR repeat</keyword>
<evidence type="ECO:0000256" key="1">
    <source>
        <dbReference type="ARBA" id="ARBA00022737"/>
    </source>
</evidence>
<dbReference type="PROSITE" id="PS50293">
    <property type="entry name" value="TPR_REGION"/>
    <property type="match status" value="1"/>
</dbReference>
<gene>
    <name evidence="3" type="ORF">METZ01_LOCUS133830</name>
</gene>
<dbReference type="InterPro" id="IPR027417">
    <property type="entry name" value="P-loop_NTPase"/>
</dbReference>
<evidence type="ECO:0000313" key="3">
    <source>
        <dbReference type="EMBL" id="SVA80976.1"/>
    </source>
</evidence>
<dbReference type="AlphaFoldDB" id="A0A381YVB1"/>
<dbReference type="Pfam" id="PF13432">
    <property type="entry name" value="TPR_16"/>
    <property type="match status" value="1"/>
</dbReference>
<dbReference type="Pfam" id="PF12895">
    <property type="entry name" value="ANAPC3"/>
    <property type="match status" value="1"/>
</dbReference>
<dbReference type="PANTHER" id="PTHR44227">
    <property type="match status" value="1"/>
</dbReference>
<dbReference type="SMART" id="SM00028">
    <property type="entry name" value="TPR"/>
    <property type="match status" value="9"/>
</dbReference>
<dbReference type="PANTHER" id="PTHR44227:SF3">
    <property type="entry name" value="PROTEIN O-MANNOSYL-TRANSFERASE TMTC4"/>
    <property type="match status" value="1"/>
</dbReference>
<dbReference type="EMBL" id="UINC01019159">
    <property type="protein sequence ID" value="SVA80976.1"/>
    <property type="molecule type" value="Genomic_DNA"/>
</dbReference>
<accession>A0A381YVB1</accession>
<dbReference type="Pfam" id="PF13428">
    <property type="entry name" value="TPR_14"/>
    <property type="match status" value="1"/>
</dbReference>
<dbReference type="SUPFAM" id="SSF48452">
    <property type="entry name" value="TPR-like"/>
    <property type="match status" value="2"/>
</dbReference>
<dbReference type="InterPro" id="IPR019734">
    <property type="entry name" value="TPR_rpt"/>
</dbReference>
<organism evidence="3">
    <name type="scientific">marine metagenome</name>
    <dbReference type="NCBI Taxonomy" id="408172"/>
    <lineage>
        <taxon>unclassified sequences</taxon>
        <taxon>metagenomes</taxon>
        <taxon>ecological metagenomes</taxon>
    </lineage>
</organism>